<dbReference type="Proteomes" id="UP000472676">
    <property type="component" value="Unassembled WGS sequence"/>
</dbReference>
<name>A0A6M2BVK3_9GAMM</name>
<comment type="caution">
    <text evidence="3">The sequence shown here is derived from an EMBL/GenBank/DDBJ whole genome shotgun (WGS) entry which is preliminary data.</text>
</comment>
<protein>
    <submittedName>
        <fullName evidence="3">Porin family protein</fullName>
    </submittedName>
</protein>
<dbReference type="EMBL" id="JAAMOW010000008">
    <property type="protein sequence ID" value="NGY06163.1"/>
    <property type="molecule type" value="Genomic_DNA"/>
</dbReference>
<dbReference type="AlphaFoldDB" id="A0A6M2BVK3"/>
<dbReference type="SUPFAM" id="SSF56925">
    <property type="entry name" value="OMPA-like"/>
    <property type="match status" value="1"/>
</dbReference>
<keyword evidence="4" id="KW-1185">Reference proteome</keyword>
<dbReference type="Gene3D" id="2.40.160.20">
    <property type="match status" value="1"/>
</dbReference>
<evidence type="ECO:0000313" key="4">
    <source>
        <dbReference type="Proteomes" id="UP000472676"/>
    </source>
</evidence>
<gene>
    <name evidence="3" type="ORF">G7Y85_15425</name>
</gene>
<dbReference type="InterPro" id="IPR011250">
    <property type="entry name" value="OMP/PagP_B-barrel"/>
</dbReference>
<dbReference type="Pfam" id="PF13505">
    <property type="entry name" value="OMP_b-brl"/>
    <property type="match status" value="1"/>
</dbReference>
<reference evidence="3 4" key="1">
    <citation type="journal article" date="2014" name="Int. J. Syst. Evol. Microbiol.">
        <title>Solimonas terrae sp. nov., isolated from soil.</title>
        <authorList>
            <person name="Kim S.J."/>
            <person name="Moon J.Y."/>
            <person name="Weon H.Y."/>
            <person name="Ahn J.H."/>
            <person name="Chen W.M."/>
            <person name="Kwon S.W."/>
        </authorList>
    </citation>
    <scope>NUCLEOTIDE SEQUENCE [LARGE SCALE GENOMIC DNA]</scope>
    <source>
        <strain evidence="3 4">KIS83-12</strain>
    </source>
</reference>
<evidence type="ECO:0000256" key="1">
    <source>
        <dbReference type="ARBA" id="ARBA00022729"/>
    </source>
</evidence>
<keyword evidence="1" id="KW-0732">Signal</keyword>
<organism evidence="3 4">
    <name type="scientific">Solimonas terrae</name>
    <dbReference type="NCBI Taxonomy" id="1396819"/>
    <lineage>
        <taxon>Bacteria</taxon>
        <taxon>Pseudomonadati</taxon>
        <taxon>Pseudomonadota</taxon>
        <taxon>Gammaproteobacteria</taxon>
        <taxon>Nevskiales</taxon>
        <taxon>Nevskiaceae</taxon>
        <taxon>Solimonas</taxon>
    </lineage>
</organism>
<accession>A0A6M2BVK3</accession>
<evidence type="ECO:0000313" key="3">
    <source>
        <dbReference type="EMBL" id="NGY06163.1"/>
    </source>
</evidence>
<sequence length="347" mass="36278">MRVHLRAVHVGNSLTAAVLCGSRVAVSSRVSYNARATSGRGAVNFHFFDLGGSTMKRVSSLLAGLFLLPAAAHAGVPYFGGSGVYAERPAYNDINGSFGGKVFAGYRFEPVPIFLEASYLDTGKADIDDTGGATLNFSGYTLGAGYFFPLSPSGSGFWLRGAYYDGHTKVALDGDSAKISASGFEIGFGGDWKFNDWVGLRFEIEDLLQTKDFADNENVEVGSIGLVFTFPTQAAPVRLPPPPQQNGYPTGYVPPAAIVAPPAPPAPPAVEAAPSASVAAPVIAPPSPMSSSGGQALKTQPRIGSETELVIPAGVALKASGQMSNPEGDWIFVEYNGQTGWVLVHAR</sequence>
<proteinExistence type="predicted"/>
<dbReference type="InterPro" id="IPR027385">
    <property type="entry name" value="Beta-barrel_OMP"/>
</dbReference>
<evidence type="ECO:0000259" key="2">
    <source>
        <dbReference type="Pfam" id="PF13505"/>
    </source>
</evidence>
<feature type="domain" description="Outer membrane protein beta-barrel" evidence="2">
    <location>
        <begin position="60"/>
        <end position="227"/>
    </location>
</feature>